<dbReference type="EMBL" id="JABEZZ010000013">
    <property type="protein sequence ID" value="MBA0602638.1"/>
    <property type="molecule type" value="Genomic_DNA"/>
</dbReference>
<reference evidence="2 3" key="1">
    <citation type="journal article" date="2019" name="Genome Biol. Evol.">
        <title>Insights into the evolution of the New World diploid cottons (Gossypium, subgenus Houzingenia) based on genome sequencing.</title>
        <authorList>
            <person name="Grover C.E."/>
            <person name="Arick M.A. 2nd"/>
            <person name="Thrash A."/>
            <person name="Conover J.L."/>
            <person name="Sanders W.S."/>
            <person name="Peterson D.G."/>
            <person name="Frelichowski J.E."/>
            <person name="Scheffler J.A."/>
            <person name="Scheffler B.E."/>
            <person name="Wendel J.F."/>
        </authorList>
    </citation>
    <scope>NUCLEOTIDE SEQUENCE [LARGE SCALE GENOMIC DNA]</scope>
    <source>
        <strain evidence="2">8</strain>
        <tissue evidence="2">Leaf</tissue>
    </source>
</reference>
<feature type="non-terminal residue" evidence="2">
    <location>
        <position position="137"/>
    </location>
</feature>
<dbReference type="AlphaFoldDB" id="A0A7J8QMJ0"/>
<accession>A0A7J8QMJ0</accession>
<proteinExistence type="predicted"/>
<dbReference type="Proteomes" id="UP000593578">
    <property type="component" value="Unassembled WGS sequence"/>
</dbReference>
<dbReference type="Pfam" id="PF13456">
    <property type="entry name" value="RVT_3"/>
    <property type="match status" value="1"/>
</dbReference>
<comment type="caution">
    <text evidence="2">The sequence shown here is derived from an EMBL/GenBank/DDBJ whole genome shotgun (WGS) entry which is preliminary data.</text>
</comment>
<evidence type="ECO:0000259" key="1">
    <source>
        <dbReference type="Pfam" id="PF13456"/>
    </source>
</evidence>
<organism evidence="2 3">
    <name type="scientific">Gossypium raimondii</name>
    <name type="common">Peruvian cotton</name>
    <name type="synonym">Gossypium klotzschianum subsp. raimondii</name>
    <dbReference type="NCBI Taxonomy" id="29730"/>
    <lineage>
        <taxon>Eukaryota</taxon>
        <taxon>Viridiplantae</taxon>
        <taxon>Streptophyta</taxon>
        <taxon>Embryophyta</taxon>
        <taxon>Tracheophyta</taxon>
        <taxon>Spermatophyta</taxon>
        <taxon>Magnoliopsida</taxon>
        <taxon>eudicotyledons</taxon>
        <taxon>Gunneridae</taxon>
        <taxon>Pentapetalae</taxon>
        <taxon>rosids</taxon>
        <taxon>malvids</taxon>
        <taxon>Malvales</taxon>
        <taxon>Malvaceae</taxon>
        <taxon>Malvoideae</taxon>
        <taxon>Gossypium</taxon>
    </lineage>
</organism>
<feature type="domain" description="RNase H type-1" evidence="1">
    <location>
        <begin position="4"/>
        <end position="80"/>
    </location>
</feature>
<protein>
    <recommendedName>
        <fullName evidence="1">RNase H type-1 domain-containing protein</fullName>
    </recommendedName>
</protein>
<gene>
    <name evidence="2" type="ORF">Gorai_002811</name>
</gene>
<evidence type="ECO:0000313" key="2">
    <source>
        <dbReference type="EMBL" id="MBA0602638.1"/>
    </source>
</evidence>
<evidence type="ECO:0000313" key="3">
    <source>
        <dbReference type="Proteomes" id="UP000593578"/>
    </source>
</evidence>
<dbReference type="InterPro" id="IPR002156">
    <property type="entry name" value="RNaseH_domain"/>
</dbReference>
<sequence length="137" mass="15608">YCKHNNKSCFGIIIKDANGRVLFSKSSLYGNIPSPFAVEALACSQATEMELHVELTMVEIEGGALSVISKAANKRNLKTFKQCRIIFRYCKPLVQIDGTFMYERYEYWLLLVVAKDGDTKYRSQLNDMKASRTIHTI</sequence>
<name>A0A7J8QMJ0_GOSRA</name>
<dbReference type="GO" id="GO:0003676">
    <property type="term" value="F:nucleic acid binding"/>
    <property type="evidence" value="ECO:0007669"/>
    <property type="project" value="InterPro"/>
</dbReference>
<dbReference type="GO" id="GO:0004523">
    <property type="term" value="F:RNA-DNA hybrid ribonuclease activity"/>
    <property type="evidence" value="ECO:0007669"/>
    <property type="project" value="InterPro"/>
</dbReference>
<feature type="non-terminal residue" evidence="2">
    <location>
        <position position="1"/>
    </location>
</feature>